<feature type="transmembrane region" description="Helical" evidence="1">
    <location>
        <begin position="7"/>
        <end position="29"/>
    </location>
</feature>
<keyword evidence="1" id="KW-0472">Membrane</keyword>
<dbReference type="STRING" id="142842.SAMN02745118_00576"/>
<keyword evidence="3" id="KW-1185">Reference proteome</keyword>
<organism evidence="2 3">
    <name type="scientific">Selenihalanaerobacter shriftii</name>
    <dbReference type="NCBI Taxonomy" id="142842"/>
    <lineage>
        <taxon>Bacteria</taxon>
        <taxon>Bacillati</taxon>
        <taxon>Bacillota</taxon>
        <taxon>Clostridia</taxon>
        <taxon>Halanaerobiales</taxon>
        <taxon>Halobacteroidaceae</taxon>
        <taxon>Selenihalanaerobacter</taxon>
    </lineage>
</organism>
<name>A0A1T4K322_9FIRM</name>
<sequence>MKLNKKQFVIITFLIFWGIIGVSITTGVWESQMQGIEVHEGEFSKDDIKGWMKLKAINKLFGVPLEYTCNELGLPGNINKEAKLKDLKKKYSFEMAELRKIILKYHNQ</sequence>
<dbReference type="AlphaFoldDB" id="A0A1T4K322"/>
<keyword evidence="1" id="KW-1133">Transmembrane helix</keyword>
<proteinExistence type="predicted"/>
<reference evidence="3" key="1">
    <citation type="submission" date="2017-02" db="EMBL/GenBank/DDBJ databases">
        <authorList>
            <person name="Varghese N."/>
            <person name="Submissions S."/>
        </authorList>
    </citation>
    <scope>NUCLEOTIDE SEQUENCE [LARGE SCALE GENOMIC DNA]</scope>
    <source>
        <strain evidence="3">ATCC BAA-73</strain>
    </source>
</reference>
<dbReference type="RefSeq" id="WP_078809082.1">
    <property type="nucleotide sequence ID" value="NZ_FUWM01000005.1"/>
</dbReference>
<evidence type="ECO:0000313" key="2">
    <source>
        <dbReference type="EMBL" id="SJZ36816.1"/>
    </source>
</evidence>
<evidence type="ECO:0000313" key="3">
    <source>
        <dbReference type="Proteomes" id="UP000190625"/>
    </source>
</evidence>
<keyword evidence="1" id="KW-0812">Transmembrane</keyword>
<protein>
    <submittedName>
        <fullName evidence="2">Uncharacterized protein</fullName>
    </submittedName>
</protein>
<gene>
    <name evidence="2" type="ORF">SAMN02745118_00576</name>
</gene>
<dbReference type="Proteomes" id="UP000190625">
    <property type="component" value="Unassembled WGS sequence"/>
</dbReference>
<accession>A0A1T4K322</accession>
<evidence type="ECO:0000256" key="1">
    <source>
        <dbReference type="SAM" id="Phobius"/>
    </source>
</evidence>
<dbReference type="EMBL" id="FUWM01000005">
    <property type="protein sequence ID" value="SJZ36816.1"/>
    <property type="molecule type" value="Genomic_DNA"/>
</dbReference>